<dbReference type="SUPFAM" id="SSF53300">
    <property type="entry name" value="vWA-like"/>
    <property type="match status" value="1"/>
</dbReference>
<dbReference type="InterPro" id="IPR010607">
    <property type="entry name" value="DUF1194"/>
</dbReference>
<sequence>MPRPTEGSVIRVPVISAILLSGLTALTGSSQPQAFAQPICGLSLLLALDVSSSVDTEEFALQTGGLAGALRDPQVRQAIRETGGIQATALEWSGRYQQVTITPWVLLSTDADILAFAGRIEAHERVFENFPTALGYALGHASTRLRNAPLQCARAVIDVSGDGVNNEGFGPDLAYRNFDFSNVTVNGLVIQGADPDPVSYYQSEVAYGPGAFVIVAAEFEDYETAMKQKLLREIYGASLARNN</sequence>
<evidence type="ECO:0000313" key="1">
    <source>
        <dbReference type="EMBL" id="MCO6406662.1"/>
    </source>
</evidence>
<dbReference type="RefSeq" id="WP_425602789.1">
    <property type="nucleotide sequence ID" value="NZ_JAAAML010000001.1"/>
</dbReference>
<evidence type="ECO:0000313" key="2">
    <source>
        <dbReference type="Proteomes" id="UP001320715"/>
    </source>
</evidence>
<organism evidence="1 2">
    <name type="scientific">Hoeflea alexandrii</name>
    <dbReference type="NCBI Taxonomy" id="288436"/>
    <lineage>
        <taxon>Bacteria</taxon>
        <taxon>Pseudomonadati</taxon>
        <taxon>Pseudomonadota</taxon>
        <taxon>Alphaproteobacteria</taxon>
        <taxon>Hyphomicrobiales</taxon>
        <taxon>Rhizobiaceae</taxon>
        <taxon>Hoeflea</taxon>
    </lineage>
</organism>
<accession>A0ABT1CKD7</accession>
<comment type="caution">
    <text evidence="1">The sequence shown here is derived from an EMBL/GenBank/DDBJ whole genome shotgun (WGS) entry which is preliminary data.</text>
</comment>
<dbReference type="Proteomes" id="UP001320715">
    <property type="component" value="Unassembled WGS sequence"/>
</dbReference>
<dbReference type="EMBL" id="JAAAML010000001">
    <property type="protein sequence ID" value="MCO6406662.1"/>
    <property type="molecule type" value="Genomic_DNA"/>
</dbReference>
<keyword evidence="2" id="KW-1185">Reference proteome</keyword>
<name>A0ABT1CKD7_9HYPH</name>
<dbReference type="InterPro" id="IPR036465">
    <property type="entry name" value="vWFA_dom_sf"/>
</dbReference>
<proteinExistence type="predicted"/>
<gene>
    <name evidence="1" type="ORF">GTW23_00630</name>
</gene>
<dbReference type="Pfam" id="PF06707">
    <property type="entry name" value="DUF1194"/>
    <property type="match status" value="1"/>
</dbReference>
<protein>
    <submittedName>
        <fullName evidence="1">DUF1194 domain-containing protein</fullName>
    </submittedName>
</protein>
<reference evidence="1 2" key="1">
    <citation type="submission" date="2020-01" db="EMBL/GenBank/DDBJ databases">
        <title>Genomes of bacteria type strains.</title>
        <authorList>
            <person name="Chen J."/>
            <person name="Zhu S."/>
            <person name="Yang J."/>
        </authorList>
    </citation>
    <scope>NUCLEOTIDE SEQUENCE [LARGE SCALE GENOMIC DNA]</scope>
    <source>
        <strain evidence="1 2">DSM 16655</strain>
    </source>
</reference>